<feature type="compositionally biased region" description="Basic and acidic residues" evidence="4">
    <location>
        <begin position="309"/>
        <end position="320"/>
    </location>
</feature>
<feature type="compositionally biased region" description="Acidic residues" evidence="4">
    <location>
        <begin position="298"/>
        <end position="308"/>
    </location>
</feature>
<dbReference type="InterPro" id="IPR011011">
    <property type="entry name" value="Znf_FYVE_PHD"/>
</dbReference>
<evidence type="ECO:0000256" key="1">
    <source>
        <dbReference type="ARBA" id="ARBA00022723"/>
    </source>
</evidence>
<feature type="compositionally biased region" description="Polar residues" evidence="4">
    <location>
        <begin position="807"/>
        <end position="839"/>
    </location>
</feature>
<feature type="region of interest" description="Disordered" evidence="4">
    <location>
        <begin position="805"/>
        <end position="847"/>
    </location>
</feature>
<feature type="compositionally biased region" description="Acidic residues" evidence="4">
    <location>
        <begin position="537"/>
        <end position="546"/>
    </location>
</feature>
<feature type="compositionally biased region" description="Basic and acidic residues" evidence="4">
    <location>
        <begin position="357"/>
        <end position="369"/>
    </location>
</feature>
<feature type="compositionally biased region" description="Basic residues" evidence="4">
    <location>
        <begin position="664"/>
        <end position="673"/>
    </location>
</feature>
<feature type="compositionally biased region" description="Polar residues" evidence="4">
    <location>
        <begin position="731"/>
        <end position="755"/>
    </location>
</feature>
<accession>A0A0C3BQH5</accession>
<feature type="compositionally biased region" description="Low complexity" evidence="4">
    <location>
        <begin position="216"/>
        <end position="226"/>
    </location>
</feature>
<dbReference type="STRING" id="933852.A0A0C3BQH5"/>
<dbReference type="SMART" id="SM00249">
    <property type="entry name" value="PHD"/>
    <property type="match status" value="1"/>
</dbReference>
<gene>
    <name evidence="6" type="ORF">M408DRAFT_158678</name>
</gene>
<dbReference type="InterPro" id="IPR019786">
    <property type="entry name" value="Zinc_finger_PHD-type_CS"/>
</dbReference>
<keyword evidence="1" id="KW-0479">Metal-binding</keyword>
<dbReference type="GO" id="GO:0008270">
    <property type="term" value="F:zinc ion binding"/>
    <property type="evidence" value="ECO:0007669"/>
    <property type="project" value="UniProtKB-KW"/>
</dbReference>
<organism evidence="6 7">
    <name type="scientific">Serendipita vermifera MAFF 305830</name>
    <dbReference type="NCBI Taxonomy" id="933852"/>
    <lineage>
        <taxon>Eukaryota</taxon>
        <taxon>Fungi</taxon>
        <taxon>Dikarya</taxon>
        <taxon>Basidiomycota</taxon>
        <taxon>Agaricomycotina</taxon>
        <taxon>Agaricomycetes</taxon>
        <taxon>Sebacinales</taxon>
        <taxon>Serendipitaceae</taxon>
        <taxon>Serendipita</taxon>
    </lineage>
</organism>
<dbReference type="InterPro" id="IPR019787">
    <property type="entry name" value="Znf_PHD-finger"/>
</dbReference>
<evidence type="ECO:0000313" key="7">
    <source>
        <dbReference type="Proteomes" id="UP000054097"/>
    </source>
</evidence>
<dbReference type="Gene3D" id="3.30.40.10">
    <property type="entry name" value="Zinc/RING finger domain, C3HC4 (zinc finger)"/>
    <property type="match status" value="1"/>
</dbReference>
<protein>
    <recommendedName>
        <fullName evidence="5">Zinc finger PHD-type domain-containing protein</fullName>
    </recommendedName>
</protein>
<evidence type="ECO:0000256" key="4">
    <source>
        <dbReference type="SAM" id="MobiDB-lite"/>
    </source>
</evidence>
<dbReference type="HOGENOM" id="CLU_336542_0_0_1"/>
<reference evidence="7" key="2">
    <citation type="submission" date="2015-01" db="EMBL/GenBank/DDBJ databases">
        <title>Evolutionary Origins and Diversification of the Mycorrhizal Mutualists.</title>
        <authorList>
            <consortium name="DOE Joint Genome Institute"/>
            <consortium name="Mycorrhizal Genomics Consortium"/>
            <person name="Kohler A."/>
            <person name="Kuo A."/>
            <person name="Nagy L.G."/>
            <person name="Floudas D."/>
            <person name="Copeland A."/>
            <person name="Barry K.W."/>
            <person name="Cichocki N."/>
            <person name="Veneault-Fourrey C."/>
            <person name="LaButti K."/>
            <person name="Lindquist E.A."/>
            <person name="Lipzen A."/>
            <person name="Lundell T."/>
            <person name="Morin E."/>
            <person name="Murat C."/>
            <person name="Riley R."/>
            <person name="Ohm R."/>
            <person name="Sun H."/>
            <person name="Tunlid A."/>
            <person name="Henrissat B."/>
            <person name="Grigoriev I.V."/>
            <person name="Hibbett D.S."/>
            <person name="Martin F."/>
        </authorList>
    </citation>
    <scope>NUCLEOTIDE SEQUENCE [LARGE SCALE GENOMIC DNA]</scope>
    <source>
        <strain evidence="7">MAFF 305830</strain>
    </source>
</reference>
<keyword evidence="2" id="KW-0863">Zinc-finger</keyword>
<dbReference type="AlphaFoldDB" id="A0A0C3BQH5"/>
<dbReference type="GO" id="GO:0006355">
    <property type="term" value="P:regulation of DNA-templated transcription"/>
    <property type="evidence" value="ECO:0007669"/>
    <property type="project" value="InterPro"/>
</dbReference>
<feature type="compositionally biased region" description="Basic and acidic residues" evidence="4">
    <location>
        <begin position="495"/>
        <end position="505"/>
    </location>
</feature>
<evidence type="ECO:0000256" key="2">
    <source>
        <dbReference type="ARBA" id="ARBA00022771"/>
    </source>
</evidence>
<dbReference type="PANTHER" id="PTHR14296:SF3">
    <property type="entry name" value="DIKAR, ISOFORM F"/>
    <property type="match status" value="1"/>
</dbReference>
<dbReference type="InterPro" id="IPR028938">
    <property type="entry name" value="Rsf1-like"/>
</dbReference>
<feature type="region of interest" description="Disordered" evidence="4">
    <location>
        <begin position="438"/>
        <end position="595"/>
    </location>
</feature>
<dbReference type="GO" id="GO:0031213">
    <property type="term" value="C:RSF complex"/>
    <property type="evidence" value="ECO:0007669"/>
    <property type="project" value="InterPro"/>
</dbReference>
<dbReference type="CDD" id="cd15489">
    <property type="entry name" value="PHD_SF"/>
    <property type="match status" value="1"/>
</dbReference>
<keyword evidence="7" id="KW-1185">Reference proteome</keyword>
<dbReference type="EMBL" id="KN824278">
    <property type="protein sequence ID" value="KIM33671.1"/>
    <property type="molecule type" value="Genomic_DNA"/>
</dbReference>
<feature type="compositionally biased region" description="Polar residues" evidence="4">
    <location>
        <begin position="236"/>
        <end position="250"/>
    </location>
</feature>
<dbReference type="SUPFAM" id="SSF57903">
    <property type="entry name" value="FYVE/PHD zinc finger"/>
    <property type="match status" value="1"/>
</dbReference>
<evidence type="ECO:0000259" key="5">
    <source>
        <dbReference type="SMART" id="SM00249"/>
    </source>
</evidence>
<feature type="compositionally biased region" description="Polar residues" evidence="4">
    <location>
        <begin position="690"/>
        <end position="708"/>
    </location>
</feature>
<evidence type="ECO:0000256" key="3">
    <source>
        <dbReference type="ARBA" id="ARBA00022833"/>
    </source>
</evidence>
<reference evidence="6 7" key="1">
    <citation type="submission" date="2014-04" db="EMBL/GenBank/DDBJ databases">
        <authorList>
            <consortium name="DOE Joint Genome Institute"/>
            <person name="Kuo A."/>
            <person name="Zuccaro A."/>
            <person name="Kohler A."/>
            <person name="Nagy L.G."/>
            <person name="Floudas D."/>
            <person name="Copeland A."/>
            <person name="Barry K.W."/>
            <person name="Cichocki N."/>
            <person name="Veneault-Fourrey C."/>
            <person name="LaButti K."/>
            <person name="Lindquist E.A."/>
            <person name="Lipzen A."/>
            <person name="Lundell T."/>
            <person name="Morin E."/>
            <person name="Murat C."/>
            <person name="Sun H."/>
            <person name="Tunlid A."/>
            <person name="Henrissat B."/>
            <person name="Grigoriev I.V."/>
            <person name="Hibbett D.S."/>
            <person name="Martin F."/>
            <person name="Nordberg H.P."/>
            <person name="Cantor M.N."/>
            <person name="Hua S.X."/>
        </authorList>
    </citation>
    <scope>NUCLEOTIDE SEQUENCE [LARGE SCALE GENOMIC DNA]</scope>
    <source>
        <strain evidence="6 7">MAFF 305830</strain>
    </source>
</reference>
<proteinExistence type="predicted"/>
<dbReference type="PROSITE" id="PS01359">
    <property type="entry name" value="ZF_PHD_1"/>
    <property type="match status" value="1"/>
</dbReference>
<dbReference type="InterPro" id="IPR013083">
    <property type="entry name" value="Znf_RING/FYVE/PHD"/>
</dbReference>
<feature type="region of interest" description="Disordered" evidence="4">
    <location>
        <begin position="661"/>
        <end position="755"/>
    </location>
</feature>
<sequence length="847" mass="95123">MDVVPAPTEPTVDVPKIEDNYDELLKQLRREWKWAAASDFLYKFNAMLHLDFLDLADVEHDLIRGTSETIMSVFIKILHVLTSIRGLAPDTWETYLRRLYARRVPENRVWGTEEEPIAWAELGFMNRLDILHDLCEWQFQNPLRVRQSMKDDSDDASWRSSPIGKDSKRNEYWHLGRDRLWIRRSVAPPEVPKVDLKRKKHPTKGAQQPAKRKAPQKAAAKPAPSKSKAKPRETQSKPTKAQSKQTNGTNGARMGSRVSRRGGTDGWQKVPDEWLKDTTGSNSQGKKKQTPDAKEVEALFDADSDLTDLSDHEKPEDAKTKGTTGATSDSDSDLTDIDDEDESEDEEEKNGSTEPNGDVKMEVDPRDDPNFVEFETICVTMNEWKEFAEKFKSVKSHNERRLYRYITMVVIPEMEEHQRAIEEKEKKELKEMLKREQAAAAALAAESRPKRSSRLAALADDDDKKNDSSSMDGDTDSRWGSRATRTRRAAMRGTRWQEEQEERVAALDASEGDDGEDQDEADDAERQAKRRNKSDQDEYQDEDSEDAQPPSTPNTVEINTRGRPRRAAAVKADQMRPVKPTRRRRNRSDSEEGVESDEPFFLNCDICKKSGWNEDDGQHLISCKECGIWQHMMCHDRADRLEGKPKRNWTEEQLLCASCTAKAQNKRPRRGKKPKDAVATDGEDVVMDAPNTQTTNDTAMDISSTNDAVLQHDPAQPSTEHVGVEQPAPPFSNQQSTQVSSTPLNGTSEQYSETLAQAQRTLASVALENPTQQPVLQAAQQAPIPKQYSSELALAQKVVASGMLNDAPTSIPSNGPAQAPEQWSSTGYGTAPNGVSMNGLSYPAPPS</sequence>
<feature type="domain" description="Zinc finger PHD-type" evidence="5">
    <location>
        <begin position="603"/>
        <end position="660"/>
    </location>
</feature>
<name>A0A0C3BQH5_SERVB</name>
<dbReference type="InterPro" id="IPR001965">
    <property type="entry name" value="Znf_PHD"/>
</dbReference>
<keyword evidence="3" id="KW-0862">Zinc</keyword>
<feature type="compositionally biased region" description="Acidic residues" evidence="4">
    <location>
        <begin position="330"/>
        <end position="348"/>
    </location>
</feature>
<feature type="compositionally biased region" description="Acidic residues" evidence="4">
    <location>
        <begin position="510"/>
        <end position="523"/>
    </location>
</feature>
<feature type="region of interest" description="Disordered" evidence="4">
    <location>
        <begin position="191"/>
        <end position="370"/>
    </location>
</feature>
<dbReference type="OrthoDB" id="303107at2759"/>
<dbReference type="PANTHER" id="PTHR14296">
    <property type="entry name" value="REMODELING AND SPACING FACTOR 1"/>
    <property type="match status" value="1"/>
</dbReference>
<evidence type="ECO:0000313" key="6">
    <source>
        <dbReference type="EMBL" id="KIM33671.1"/>
    </source>
</evidence>
<dbReference type="Proteomes" id="UP000054097">
    <property type="component" value="Unassembled WGS sequence"/>
</dbReference>
<dbReference type="Pfam" id="PF00628">
    <property type="entry name" value="PHD"/>
    <property type="match status" value="1"/>
</dbReference>